<dbReference type="RefSeq" id="WP_151114044.1">
    <property type="nucleotide sequence ID" value="NZ_WKJQ01000002.1"/>
</dbReference>
<dbReference type="AlphaFoldDB" id="A0A6A8GAF6"/>
<feature type="region of interest" description="Disordered" evidence="5">
    <location>
        <begin position="249"/>
        <end position="275"/>
    </location>
</feature>
<dbReference type="SMART" id="SM01240">
    <property type="entry name" value="IMPDH"/>
    <property type="match status" value="1"/>
</dbReference>
<feature type="domain" description="IMP dehydrogenase/GMP reductase" evidence="6">
    <location>
        <begin position="6"/>
        <end position="337"/>
    </location>
</feature>
<accession>A0A6A8GAF6</accession>
<feature type="compositionally biased region" description="Basic and acidic residues" evidence="5">
    <location>
        <begin position="265"/>
        <end position="274"/>
    </location>
</feature>
<comment type="caution">
    <text evidence="7">The sequence shown here is derived from an EMBL/GenBank/DDBJ whole genome shotgun (WGS) entry which is preliminary data.</text>
</comment>
<dbReference type="PANTHER" id="PTHR43170:SF5">
    <property type="entry name" value="GMP REDUCTASE"/>
    <property type="match status" value="1"/>
</dbReference>
<keyword evidence="3" id="KW-0521">NADP</keyword>
<evidence type="ECO:0000313" key="7">
    <source>
        <dbReference type="EMBL" id="MRW98054.1"/>
    </source>
</evidence>
<dbReference type="GO" id="GO:0016616">
    <property type="term" value="F:oxidoreductase activity, acting on the CH-OH group of donors, NAD or NADP as acceptor"/>
    <property type="evidence" value="ECO:0007669"/>
    <property type="project" value="UniProtKB-ARBA"/>
</dbReference>
<dbReference type="Proteomes" id="UP000443423">
    <property type="component" value="Unassembled WGS sequence"/>
</dbReference>
<dbReference type="InterPro" id="IPR001093">
    <property type="entry name" value="IMP_DH_GMPRt"/>
</dbReference>
<organism evidence="7 8">
    <name type="scientific">Haloferax marinum</name>
    <dbReference type="NCBI Taxonomy" id="2666143"/>
    <lineage>
        <taxon>Archaea</taxon>
        <taxon>Methanobacteriati</taxon>
        <taxon>Methanobacteriota</taxon>
        <taxon>Stenosarchaea group</taxon>
        <taxon>Halobacteria</taxon>
        <taxon>Halobacteriales</taxon>
        <taxon>Haloferacaceae</taxon>
        <taxon>Haloferax</taxon>
    </lineage>
</organism>
<evidence type="ECO:0000256" key="2">
    <source>
        <dbReference type="ARBA" id="ARBA00015800"/>
    </source>
</evidence>
<gene>
    <name evidence="7" type="ORF">GJR99_15920</name>
</gene>
<evidence type="ECO:0000256" key="5">
    <source>
        <dbReference type="SAM" id="MobiDB-lite"/>
    </source>
</evidence>
<dbReference type="FunFam" id="3.20.20.70:FF:000424">
    <property type="entry name" value="Inosine-5'-monophosphate dehydrogenase 2"/>
    <property type="match status" value="1"/>
</dbReference>
<dbReference type="PANTHER" id="PTHR43170">
    <property type="entry name" value="GMP REDUCTASE"/>
    <property type="match status" value="1"/>
</dbReference>
<dbReference type="EC" id="1.7.1.7" evidence="1"/>
<evidence type="ECO:0000256" key="4">
    <source>
        <dbReference type="ARBA" id="ARBA00023002"/>
    </source>
</evidence>
<evidence type="ECO:0000256" key="3">
    <source>
        <dbReference type="ARBA" id="ARBA00022857"/>
    </source>
</evidence>
<dbReference type="GO" id="GO:0003920">
    <property type="term" value="F:GMP reductase activity"/>
    <property type="evidence" value="ECO:0007669"/>
    <property type="project" value="UniProtKB-EC"/>
</dbReference>
<keyword evidence="4" id="KW-0560">Oxidoreductase</keyword>
<evidence type="ECO:0000259" key="6">
    <source>
        <dbReference type="Pfam" id="PF00478"/>
    </source>
</evidence>
<sequence length="364" mass="37745">MEIRTGLSYGDALLIPQRSPVDSRSDVDLSTNVTPDLQLGNPLVSAAMDTVTEAPLAGALSDLGGLGVVHRFLDIDEQADHVSRVADSGGTVAGAVGINESYLDRTEALLDAGADAVVMDIAHGHMERCLDAVSHIRDEFDPEIVAGNVVTPEAVEDLWEAGAGCVKVGVGPGSHCTTRKVAGAGYPQLTAVSECSQRAHELGIHVMADGGIRTSGDAAKALMAGADSVMMGSFFAGTAESPGRVVEVDGDQYKRSRGMASTEAASDREDKQSDVDAGEGIEALTPYKGPVEPLVEEFLAGIRSGVSYSGGHTIPAARENATFVRVAASAKEREGAHGVAFADVDVDVETEGTKERELSAPMAD</sequence>
<dbReference type="Gene3D" id="3.20.20.70">
    <property type="entry name" value="Aldolase class I"/>
    <property type="match status" value="1"/>
</dbReference>
<keyword evidence="8" id="KW-1185">Reference proteome</keyword>
<evidence type="ECO:0000256" key="1">
    <source>
        <dbReference type="ARBA" id="ARBA00012678"/>
    </source>
</evidence>
<reference evidence="7 8" key="1">
    <citation type="submission" date="2019-11" db="EMBL/GenBank/DDBJ databases">
        <title>Whole genome sequence of Haloferax sp. MBLA0078.</title>
        <authorList>
            <person name="Seo M.-J."/>
            <person name="Cho E.-S."/>
        </authorList>
    </citation>
    <scope>NUCLEOTIDE SEQUENCE [LARGE SCALE GENOMIC DNA]</scope>
    <source>
        <strain evidence="7 8">MBLA0078</strain>
    </source>
</reference>
<name>A0A6A8GAF6_9EURY</name>
<dbReference type="EMBL" id="WKJQ01000002">
    <property type="protein sequence ID" value="MRW98054.1"/>
    <property type="molecule type" value="Genomic_DNA"/>
</dbReference>
<dbReference type="InterPro" id="IPR050139">
    <property type="entry name" value="GMP_reductase"/>
</dbReference>
<dbReference type="SUPFAM" id="SSF51412">
    <property type="entry name" value="Inosine monophosphate dehydrogenase (IMPDH)"/>
    <property type="match status" value="1"/>
</dbReference>
<dbReference type="Pfam" id="PF00478">
    <property type="entry name" value="IMPDH"/>
    <property type="match status" value="1"/>
</dbReference>
<dbReference type="CDD" id="cd00381">
    <property type="entry name" value="IMPDH"/>
    <property type="match status" value="1"/>
</dbReference>
<protein>
    <recommendedName>
        <fullName evidence="2">GMP reductase</fullName>
        <ecNumber evidence="1">1.7.1.7</ecNumber>
    </recommendedName>
</protein>
<dbReference type="OrthoDB" id="324877at2157"/>
<dbReference type="InterPro" id="IPR013785">
    <property type="entry name" value="Aldolase_TIM"/>
</dbReference>
<evidence type="ECO:0000313" key="8">
    <source>
        <dbReference type="Proteomes" id="UP000443423"/>
    </source>
</evidence>
<proteinExistence type="predicted"/>